<evidence type="ECO:0000313" key="14">
    <source>
        <dbReference type="WBParaSite" id="ACRNAN_scaffold3474.g15996.t1"/>
    </source>
</evidence>
<evidence type="ECO:0000256" key="9">
    <source>
        <dbReference type="ARBA" id="ARBA00047818"/>
    </source>
</evidence>
<dbReference type="SUPFAM" id="SSF51905">
    <property type="entry name" value="FAD/NAD(P)-binding domain"/>
    <property type="match status" value="1"/>
</dbReference>
<comment type="pathway">
    <text evidence="10">Cofactor biosynthesis; NAD(+) biosynthesis; quinolinate from L-kynurenine: step 1/3.</text>
</comment>
<comment type="catalytic activity">
    <reaction evidence="9 10">
        <text>L-kynurenine + NADPH + O2 + H(+) = 3-hydroxy-L-kynurenine + NADP(+) + H2O</text>
        <dbReference type="Rhea" id="RHEA:20545"/>
        <dbReference type="ChEBI" id="CHEBI:15377"/>
        <dbReference type="ChEBI" id="CHEBI:15378"/>
        <dbReference type="ChEBI" id="CHEBI:15379"/>
        <dbReference type="ChEBI" id="CHEBI:57783"/>
        <dbReference type="ChEBI" id="CHEBI:57959"/>
        <dbReference type="ChEBI" id="CHEBI:58125"/>
        <dbReference type="ChEBI" id="CHEBI:58349"/>
        <dbReference type="EC" id="1.14.13.9"/>
    </reaction>
</comment>
<dbReference type="GO" id="GO:0006569">
    <property type="term" value="P:L-tryptophan catabolic process"/>
    <property type="evidence" value="ECO:0007669"/>
    <property type="project" value="UniProtKB-UniRule"/>
</dbReference>
<evidence type="ECO:0000256" key="1">
    <source>
        <dbReference type="ARBA" id="ARBA00001974"/>
    </source>
</evidence>
<dbReference type="InterPro" id="IPR027545">
    <property type="entry name" value="Kynurenine_monooxygenase"/>
</dbReference>
<evidence type="ECO:0000256" key="5">
    <source>
        <dbReference type="ARBA" id="ARBA00022857"/>
    </source>
</evidence>
<keyword evidence="3 10" id="KW-0662">Pyridine nucleotide biosynthesis</keyword>
<sequence length="466" mass="53734">MPKVAIAGAGLVGALNACFFAQKGWDVEVYEFRPDIRQMEHVPGRSINLALSFRGKSALEAVGLKDYIVNQGVELSARLIHDIDGETLHRQPYGQPGEHIVSINRRHLNEVMITEAEKFGNHKFNGVKFFFQHKVIKVDSRKGILLVNRIKEGDQVEVEADLILACDGAHSAVRRSLMTFPLFQFSQEYIAHGYVELNILPKNDKFALEPNVFHLWPRGDFTLIALANIDKTFTVTIFAPFELFEKEMSTEQKVVSFFKCNFPDAFELLGERHIVETFNRVRPLPLVSIKCEPHAFHGKVLLMGDAAHAMVPFYGQGMNAGFEDCLVLSELLDKFNDNIPTTLDYYSKTRCKDAHAINDLAMYNYNELKDLVNKTLYKIRKTFDLSMNRYFPKFWIPLYSMVTFTRIPYHQVILRRKWQDKVLRRTIYSTVLIVFSLFGAAVWKRHHQSIVQVLLAGLRRLEQRRF</sequence>
<keyword evidence="2 10" id="KW-0285">Flavoprotein</keyword>
<dbReference type="GO" id="GO:0019805">
    <property type="term" value="P:quinolinate biosynthetic process"/>
    <property type="evidence" value="ECO:0007669"/>
    <property type="project" value="UniProtKB-UniRule"/>
</dbReference>
<keyword evidence="6 10" id="KW-0560">Oxidoreductase</keyword>
<evidence type="ECO:0000256" key="4">
    <source>
        <dbReference type="ARBA" id="ARBA00022827"/>
    </source>
</evidence>
<keyword evidence="11" id="KW-1133">Transmembrane helix</keyword>
<keyword evidence="11" id="KW-0812">Transmembrane</keyword>
<feature type="transmembrane region" description="Helical" evidence="11">
    <location>
        <begin position="426"/>
        <end position="443"/>
    </location>
</feature>
<dbReference type="GO" id="GO:0004502">
    <property type="term" value="F:kynurenine 3-monooxygenase activity"/>
    <property type="evidence" value="ECO:0007669"/>
    <property type="project" value="UniProtKB-UniRule"/>
</dbReference>
<dbReference type="HAMAP" id="MF_01971">
    <property type="entry name" value="Kynurenine_monooxygenase"/>
    <property type="match status" value="1"/>
</dbReference>
<comment type="function">
    <text evidence="10">Catalyzes the hydroxylation of L-kynurenine (L-Kyn) to form 3-hydroxy-L-kynurenine (L-3OHKyn). Required for synthesis of quinolinic acid.</text>
</comment>
<dbReference type="Pfam" id="PF01494">
    <property type="entry name" value="FAD_binding_3"/>
    <property type="match status" value="1"/>
</dbReference>
<keyword evidence="4 10" id="KW-0274">FAD</keyword>
<feature type="domain" description="FAD-binding" evidence="12">
    <location>
        <begin position="3"/>
        <end position="357"/>
    </location>
</feature>
<dbReference type="InterPro" id="IPR036188">
    <property type="entry name" value="FAD/NAD-bd_sf"/>
</dbReference>
<protein>
    <recommendedName>
        <fullName evidence="10">Kynurenine 3-monooxygenase</fullName>
        <ecNumber evidence="10">1.14.13.9</ecNumber>
    </recommendedName>
    <alternativeName>
        <fullName evidence="10">Kynurenine 3-hydroxylase</fullName>
    </alternativeName>
</protein>
<evidence type="ECO:0000256" key="3">
    <source>
        <dbReference type="ARBA" id="ARBA00022642"/>
    </source>
</evidence>
<evidence type="ECO:0000256" key="6">
    <source>
        <dbReference type="ARBA" id="ARBA00023002"/>
    </source>
</evidence>
<evidence type="ECO:0000256" key="7">
    <source>
        <dbReference type="ARBA" id="ARBA00023033"/>
    </source>
</evidence>
<dbReference type="PANTHER" id="PTHR46028">
    <property type="entry name" value="KYNURENINE 3-MONOOXYGENASE"/>
    <property type="match status" value="1"/>
</dbReference>
<evidence type="ECO:0000256" key="10">
    <source>
        <dbReference type="HAMAP-Rule" id="MF_03018"/>
    </source>
</evidence>
<dbReference type="GO" id="GO:0070189">
    <property type="term" value="P:kynurenine metabolic process"/>
    <property type="evidence" value="ECO:0007669"/>
    <property type="project" value="TreeGrafter"/>
</dbReference>
<keyword evidence="13" id="KW-1185">Reference proteome</keyword>
<evidence type="ECO:0000256" key="8">
    <source>
        <dbReference type="ARBA" id="ARBA00023128"/>
    </source>
</evidence>
<proteinExistence type="inferred from homology"/>
<keyword evidence="5 10" id="KW-0521">NADP</keyword>
<keyword evidence="10 11" id="KW-0472">Membrane</keyword>
<dbReference type="GO" id="GO:0005741">
    <property type="term" value="C:mitochondrial outer membrane"/>
    <property type="evidence" value="ECO:0007669"/>
    <property type="project" value="TreeGrafter"/>
</dbReference>
<dbReference type="GO" id="GO:0034354">
    <property type="term" value="P:'de novo' NAD+ biosynthetic process from L-tryptophan"/>
    <property type="evidence" value="ECO:0007669"/>
    <property type="project" value="UniProtKB-UniRule"/>
</dbReference>
<evidence type="ECO:0000256" key="2">
    <source>
        <dbReference type="ARBA" id="ARBA00022630"/>
    </source>
</evidence>
<dbReference type="InterPro" id="IPR002938">
    <property type="entry name" value="FAD-bd"/>
</dbReference>
<dbReference type="Gene3D" id="3.50.50.60">
    <property type="entry name" value="FAD/NAD(P)-binding domain"/>
    <property type="match status" value="1"/>
</dbReference>
<accession>A0A914DQW9</accession>
<dbReference type="EC" id="1.14.13.9" evidence="10"/>
<comment type="similarity">
    <text evidence="10">Belongs to the aromatic-ring hydroxylase family. KMO subfamily.</text>
</comment>
<dbReference type="PRINTS" id="PR00420">
    <property type="entry name" value="RNGMNOXGNASE"/>
</dbReference>
<dbReference type="AlphaFoldDB" id="A0A914DQW9"/>
<dbReference type="GO" id="GO:0071949">
    <property type="term" value="F:FAD binding"/>
    <property type="evidence" value="ECO:0007669"/>
    <property type="project" value="InterPro"/>
</dbReference>
<dbReference type="FunFam" id="3.50.50.60:FF:000129">
    <property type="entry name" value="Kynurenine 3-monooxygenase"/>
    <property type="match status" value="1"/>
</dbReference>
<organism evidence="13 14">
    <name type="scientific">Acrobeloides nanus</name>
    <dbReference type="NCBI Taxonomy" id="290746"/>
    <lineage>
        <taxon>Eukaryota</taxon>
        <taxon>Metazoa</taxon>
        <taxon>Ecdysozoa</taxon>
        <taxon>Nematoda</taxon>
        <taxon>Chromadorea</taxon>
        <taxon>Rhabditida</taxon>
        <taxon>Tylenchina</taxon>
        <taxon>Cephalobomorpha</taxon>
        <taxon>Cephaloboidea</taxon>
        <taxon>Cephalobidae</taxon>
        <taxon>Acrobeloides</taxon>
    </lineage>
</organism>
<comment type="subcellular location">
    <subcellularLocation>
        <location evidence="10">Mitochondrion</location>
    </subcellularLocation>
    <subcellularLocation>
        <location evidence="10">Membrane</location>
        <topology evidence="10">Multi-pass membrane protein</topology>
    </subcellularLocation>
</comment>
<dbReference type="PANTHER" id="PTHR46028:SF2">
    <property type="entry name" value="KYNURENINE 3-MONOOXYGENASE"/>
    <property type="match status" value="1"/>
</dbReference>
<evidence type="ECO:0000259" key="12">
    <source>
        <dbReference type="Pfam" id="PF01494"/>
    </source>
</evidence>
<name>A0A914DQW9_9BILA</name>
<dbReference type="GO" id="GO:0043420">
    <property type="term" value="P:anthranilate metabolic process"/>
    <property type="evidence" value="ECO:0007669"/>
    <property type="project" value="UniProtKB-UniRule"/>
</dbReference>
<keyword evidence="8 10" id="KW-0496">Mitochondrion</keyword>
<evidence type="ECO:0000256" key="11">
    <source>
        <dbReference type="SAM" id="Phobius"/>
    </source>
</evidence>
<dbReference type="Proteomes" id="UP000887540">
    <property type="component" value="Unplaced"/>
</dbReference>
<reference evidence="14" key="1">
    <citation type="submission" date="2022-11" db="UniProtKB">
        <authorList>
            <consortium name="WormBaseParasite"/>
        </authorList>
    </citation>
    <scope>IDENTIFICATION</scope>
</reference>
<keyword evidence="7 10" id="KW-0503">Monooxygenase</keyword>
<evidence type="ECO:0000313" key="13">
    <source>
        <dbReference type="Proteomes" id="UP000887540"/>
    </source>
</evidence>
<dbReference type="WBParaSite" id="ACRNAN_scaffold3474.g15996.t1">
    <property type="protein sequence ID" value="ACRNAN_scaffold3474.g15996.t1"/>
    <property type="gene ID" value="ACRNAN_scaffold3474.g15996"/>
</dbReference>
<comment type="cofactor">
    <cofactor evidence="1 10">
        <name>FAD</name>
        <dbReference type="ChEBI" id="CHEBI:57692"/>
    </cofactor>
</comment>